<accession>A0A0M3J1L8</accession>
<dbReference type="EMBL" id="UYRR01001309">
    <property type="protein sequence ID" value="VDK18618.1"/>
    <property type="molecule type" value="Genomic_DNA"/>
</dbReference>
<evidence type="ECO:0000313" key="2">
    <source>
        <dbReference type="Proteomes" id="UP000267096"/>
    </source>
</evidence>
<evidence type="ECO:0000313" key="1">
    <source>
        <dbReference type="EMBL" id="VDK18618.1"/>
    </source>
</evidence>
<dbReference type="WBParaSite" id="ASIM_0000142101-mRNA-1">
    <property type="protein sequence ID" value="ASIM_0000142101-mRNA-1"/>
    <property type="gene ID" value="ASIM_0000142101"/>
</dbReference>
<gene>
    <name evidence="1" type="ORF">ASIM_LOCUS1301</name>
</gene>
<keyword evidence="2" id="KW-1185">Reference proteome</keyword>
<dbReference type="OrthoDB" id="2405412at2759"/>
<evidence type="ECO:0000313" key="3">
    <source>
        <dbReference type="WBParaSite" id="ASIM_0000142101-mRNA-1"/>
    </source>
</evidence>
<organism evidence="3">
    <name type="scientific">Anisakis simplex</name>
    <name type="common">Herring worm</name>
    <dbReference type="NCBI Taxonomy" id="6269"/>
    <lineage>
        <taxon>Eukaryota</taxon>
        <taxon>Metazoa</taxon>
        <taxon>Ecdysozoa</taxon>
        <taxon>Nematoda</taxon>
        <taxon>Chromadorea</taxon>
        <taxon>Rhabditida</taxon>
        <taxon>Spirurina</taxon>
        <taxon>Ascaridomorpha</taxon>
        <taxon>Ascaridoidea</taxon>
        <taxon>Anisakidae</taxon>
        <taxon>Anisakis</taxon>
        <taxon>Anisakis simplex complex</taxon>
    </lineage>
</organism>
<reference evidence="3" key="1">
    <citation type="submission" date="2017-02" db="UniProtKB">
        <authorList>
            <consortium name="WormBaseParasite"/>
        </authorList>
    </citation>
    <scope>IDENTIFICATION</scope>
</reference>
<dbReference type="AlphaFoldDB" id="A0A0M3J1L8"/>
<name>A0A0M3J1L8_ANISI</name>
<protein>
    <submittedName>
        <fullName evidence="3">Polynucleotide 5'-hydroxyl-kinase nol-9 (inferred by orthology to a C. elegans protein)</fullName>
    </submittedName>
</protein>
<reference evidence="1 2" key="2">
    <citation type="submission" date="2018-11" db="EMBL/GenBank/DDBJ databases">
        <authorList>
            <consortium name="Pathogen Informatics"/>
        </authorList>
    </citation>
    <scope>NUCLEOTIDE SEQUENCE [LARGE SCALE GENOMIC DNA]</scope>
</reference>
<proteinExistence type="predicted"/>
<sequence length="205" mass="23341">MSADSIGNVRQQIANGSFFPCRRPDLRMALLENNQKYDFYGVFDIQVLFGSVEARGYNFESSAYNEKKFISICAPYVMGPPIVISTKSSENTFNVNRLKWRIQEVSDASVELLDLYKGGDAIVLLRFHIPKAALCVRNLYDVKFFVPSSGDYLMLETLCCVSKSRSRKVLENEHLSSVVNYLKKRRSELPYPFVAFSTLICLIMS</sequence>
<dbReference type="Proteomes" id="UP000267096">
    <property type="component" value="Unassembled WGS sequence"/>
</dbReference>